<proteinExistence type="predicted"/>
<feature type="transmembrane region" description="Helical" evidence="1">
    <location>
        <begin position="40"/>
        <end position="61"/>
    </location>
</feature>
<gene>
    <name evidence="2" type="ORF">EV138_3106</name>
</gene>
<evidence type="ECO:0008006" key="4">
    <source>
        <dbReference type="Google" id="ProtNLM"/>
    </source>
</evidence>
<keyword evidence="1" id="KW-0812">Transmembrane</keyword>
<keyword evidence="1" id="KW-1133">Transmembrane helix</keyword>
<evidence type="ECO:0000256" key="1">
    <source>
        <dbReference type="SAM" id="Phobius"/>
    </source>
</evidence>
<feature type="transmembrane region" description="Helical" evidence="1">
    <location>
        <begin position="151"/>
        <end position="176"/>
    </location>
</feature>
<protein>
    <recommendedName>
        <fullName evidence="4">Intracellular septation protein A</fullName>
    </recommendedName>
</protein>
<reference evidence="2 3" key="1">
    <citation type="submission" date="2019-03" db="EMBL/GenBank/DDBJ databases">
        <title>Genomic Encyclopedia of Type Strains, Phase III (KMG-III): the genomes of soil and plant-associated and newly described type strains.</title>
        <authorList>
            <person name="Whitman W."/>
        </authorList>
    </citation>
    <scope>NUCLEOTIDE SEQUENCE [LARGE SCALE GENOMIC DNA]</scope>
    <source>
        <strain evidence="2 3">VKM Ac-2575</strain>
    </source>
</reference>
<sequence>MSAVTDNKPKARWGAVLAPVLIDLVVPLLIFYGLRRAGVGVVGATLTGSVIPVVRTAYSLVRGAKVDWLAIFMISALALGTIASLAMDSPRMLLAKDGVITALCGFWMLGTLLAGKPLLLSIGRGIAEAKRGKGGGEIWASRWDTEPRFRYGLRLITAVWGVGLVLDAVVRVVIAYTLPLDAVPGVTTAQWIALFVVLYGFMIVYSRKNDLLA</sequence>
<name>A0A4R7TC02_9ACTN</name>
<keyword evidence="1" id="KW-0472">Membrane</keyword>
<dbReference type="OrthoDB" id="3781030at2"/>
<comment type="caution">
    <text evidence="2">The sequence shown here is derived from an EMBL/GenBank/DDBJ whole genome shotgun (WGS) entry which is preliminary data.</text>
</comment>
<feature type="transmembrane region" description="Helical" evidence="1">
    <location>
        <begin position="68"/>
        <end position="87"/>
    </location>
</feature>
<dbReference type="Proteomes" id="UP000295151">
    <property type="component" value="Unassembled WGS sequence"/>
</dbReference>
<dbReference type="NCBIfam" id="NF041646">
    <property type="entry name" value="VC0807_fam"/>
    <property type="match status" value="1"/>
</dbReference>
<feature type="transmembrane region" description="Helical" evidence="1">
    <location>
        <begin position="99"/>
        <end position="123"/>
    </location>
</feature>
<evidence type="ECO:0000313" key="3">
    <source>
        <dbReference type="Proteomes" id="UP000295151"/>
    </source>
</evidence>
<keyword evidence="3" id="KW-1185">Reference proteome</keyword>
<dbReference type="EMBL" id="SOCE01000001">
    <property type="protein sequence ID" value="TDU89535.1"/>
    <property type="molecule type" value="Genomic_DNA"/>
</dbReference>
<feature type="transmembrane region" description="Helical" evidence="1">
    <location>
        <begin position="12"/>
        <end position="34"/>
    </location>
</feature>
<accession>A0A4R7TC02</accession>
<organism evidence="2 3">
    <name type="scientific">Kribbella voronezhensis</name>
    <dbReference type="NCBI Taxonomy" id="2512212"/>
    <lineage>
        <taxon>Bacteria</taxon>
        <taxon>Bacillati</taxon>
        <taxon>Actinomycetota</taxon>
        <taxon>Actinomycetes</taxon>
        <taxon>Propionibacteriales</taxon>
        <taxon>Kribbellaceae</taxon>
        <taxon>Kribbella</taxon>
    </lineage>
</organism>
<dbReference type="AlphaFoldDB" id="A0A4R7TC02"/>
<evidence type="ECO:0000313" key="2">
    <source>
        <dbReference type="EMBL" id="TDU89535.1"/>
    </source>
</evidence>
<dbReference type="RefSeq" id="WP_133979589.1">
    <property type="nucleotide sequence ID" value="NZ_SOCE01000001.1"/>
</dbReference>
<feature type="transmembrane region" description="Helical" evidence="1">
    <location>
        <begin position="188"/>
        <end position="205"/>
    </location>
</feature>